<keyword evidence="2" id="KW-0131">Cell cycle</keyword>
<dbReference type="SUPFAM" id="SSF47954">
    <property type="entry name" value="Cyclin-like"/>
    <property type="match status" value="1"/>
</dbReference>
<protein>
    <submittedName>
        <fullName evidence="4">Uncharacterized protein</fullName>
    </submittedName>
</protein>
<feature type="region of interest" description="Disordered" evidence="3">
    <location>
        <begin position="1"/>
        <end position="35"/>
    </location>
</feature>
<proteinExistence type="predicted"/>
<evidence type="ECO:0000256" key="1">
    <source>
        <dbReference type="ARBA" id="ARBA00022618"/>
    </source>
</evidence>
<dbReference type="AlphaFoldDB" id="A0AAP0X7I3"/>
<dbReference type="Gene3D" id="1.10.472.10">
    <property type="entry name" value="Cyclin-like"/>
    <property type="match status" value="1"/>
</dbReference>
<dbReference type="EMBL" id="JBBPBK010000003">
    <property type="protein sequence ID" value="KAK9287965.1"/>
    <property type="molecule type" value="Genomic_DNA"/>
</dbReference>
<dbReference type="GO" id="GO:0016538">
    <property type="term" value="F:cyclin-dependent protein serine/threonine kinase regulator activity"/>
    <property type="evidence" value="ECO:0007669"/>
    <property type="project" value="InterPro"/>
</dbReference>
<organism evidence="4 5">
    <name type="scientific">Liquidambar formosana</name>
    <name type="common">Formosan gum</name>
    <dbReference type="NCBI Taxonomy" id="63359"/>
    <lineage>
        <taxon>Eukaryota</taxon>
        <taxon>Viridiplantae</taxon>
        <taxon>Streptophyta</taxon>
        <taxon>Embryophyta</taxon>
        <taxon>Tracheophyta</taxon>
        <taxon>Spermatophyta</taxon>
        <taxon>Magnoliopsida</taxon>
        <taxon>eudicotyledons</taxon>
        <taxon>Gunneridae</taxon>
        <taxon>Pentapetalae</taxon>
        <taxon>Saxifragales</taxon>
        <taxon>Altingiaceae</taxon>
        <taxon>Liquidambar</taxon>
    </lineage>
</organism>
<name>A0AAP0X7I3_LIQFO</name>
<evidence type="ECO:0000313" key="5">
    <source>
        <dbReference type="Proteomes" id="UP001415857"/>
    </source>
</evidence>
<keyword evidence="1" id="KW-0132">Cell division</keyword>
<dbReference type="GO" id="GO:0006357">
    <property type="term" value="P:regulation of transcription by RNA polymerase II"/>
    <property type="evidence" value="ECO:0007669"/>
    <property type="project" value="InterPro"/>
</dbReference>
<keyword evidence="5" id="KW-1185">Reference proteome</keyword>
<dbReference type="InterPro" id="IPR043198">
    <property type="entry name" value="Cyclin/Ssn8"/>
</dbReference>
<evidence type="ECO:0000256" key="2">
    <source>
        <dbReference type="ARBA" id="ARBA00023306"/>
    </source>
</evidence>
<dbReference type="Proteomes" id="UP001415857">
    <property type="component" value="Unassembled WGS sequence"/>
</dbReference>
<dbReference type="InterPro" id="IPR036915">
    <property type="entry name" value="Cyclin-like_sf"/>
</dbReference>
<accession>A0AAP0X7I3</accession>
<dbReference type="GO" id="GO:0051301">
    <property type="term" value="P:cell division"/>
    <property type="evidence" value="ECO:0007669"/>
    <property type="project" value="UniProtKB-KW"/>
</dbReference>
<comment type="caution">
    <text evidence="4">The sequence shown here is derived from an EMBL/GenBank/DDBJ whole genome shotgun (WGS) entry which is preliminary data.</text>
</comment>
<dbReference type="PANTHER" id="PTHR10026">
    <property type="entry name" value="CYCLIN"/>
    <property type="match status" value="1"/>
</dbReference>
<gene>
    <name evidence="4" type="ORF">L1049_016410</name>
</gene>
<evidence type="ECO:0000256" key="3">
    <source>
        <dbReference type="SAM" id="MobiDB-lite"/>
    </source>
</evidence>
<sequence length="271" mass="31161">MSYSRTYRSQGGTFHDTHRSSFSRNNNINDDRVRNYNNPQDFSRKFREHINNFNYVKPNAMPSLKRRKFSSSAWEGCGNLYQQPNTYDGAPSTCDNSFPAPTRSSANTYTSTSCKRDRSKWEDDEVVFFSRDEIERCSPSRKDGIDALRETHLRYSYCAFIQNLGLRLELFSQIKDLKKVITESVGRFGIWLPESYPVNVGLFGGLRRYHGQWRLSSYSAVGDSLMGNPWAYARPHNPHGLVNPRPMRTMEPCVGGPHGVGKIIHNAEKRK</sequence>
<feature type="compositionally biased region" description="Polar residues" evidence="3">
    <location>
        <begin position="1"/>
        <end position="12"/>
    </location>
</feature>
<reference evidence="4 5" key="1">
    <citation type="journal article" date="2024" name="Plant J.">
        <title>Genome sequences and population genomics reveal climatic adaptation and genomic divergence between two closely related sweetgum species.</title>
        <authorList>
            <person name="Xu W.Q."/>
            <person name="Ren C.Q."/>
            <person name="Zhang X.Y."/>
            <person name="Comes H.P."/>
            <person name="Liu X.H."/>
            <person name="Li Y.G."/>
            <person name="Kettle C.J."/>
            <person name="Jalonen R."/>
            <person name="Gaisberger H."/>
            <person name="Ma Y.Z."/>
            <person name="Qiu Y.X."/>
        </authorList>
    </citation>
    <scope>NUCLEOTIDE SEQUENCE [LARGE SCALE GENOMIC DNA]</scope>
    <source>
        <strain evidence="4">Hangzhou</strain>
    </source>
</reference>
<evidence type="ECO:0000313" key="4">
    <source>
        <dbReference type="EMBL" id="KAK9287965.1"/>
    </source>
</evidence>